<dbReference type="Gene3D" id="3.40.50.1440">
    <property type="entry name" value="Tubulin/FtsZ, GTPase domain"/>
    <property type="match status" value="1"/>
</dbReference>
<evidence type="ECO:0000313" key="2">
    <source>
        <dbReference type="Proteomes" id="UP000516013"/>
    </source>
</evidence>
<name>A0A7H0EZB1_9CYAN</name>
<evidence type="ECO:0000313" key="1">
    <source>
        <dbReference type="EMBL" id="QNP29127.1"/>
    </source>
</evidence>
<dbReference type="Proteomes" id="UP000516013">
    <property type="component" value="Chromosome"/>
</dbReference>
<sequence length="506" mass="56826">MSNYIIGIGGTGAKSIEAIIQLTSIGLFGEQSLRLLFVDTDETNGNVNRALKSLDIYNKCYKLGLQGKHPWMKTAIESFSRPWSPFDDIDNVANKNLAVIFKYNLIKQNEPALGNLFDVLYTSKEREASLDVGFRGRPNIGAAVMSQVISQVKMDTNDNDFWGNLMRQIQQDAGGGKRPKIFLCGSIFGGTGASGLPTIGRLIHSELETLGIREKVDLGCLFVLPYFSFTPEENGEEVYARSEQFLLNTEAALRYYGSRPQEFDVVYLLGNQQLSPVKNFSIGRNTQCNDPHFIELYAALAGREFLLTPPAAEKKVVLMNRENQGTLTWEDIPDMQKVKAEMVKATRFAFAWLSNIAPELKKARDLGEKKFRIRVGTSWFVKFFPAPKGISGGGNSLSVDFNDAEQQEAMEKITDWCEDYLRWLGDIHESSGEKIQLFHKEYIRSLKDDNLANLIFEQGDSRGQDKKSQDTIQKLKESLKPKDIDPPKLGTIGLAKSLYHVCRLTD</sequence>
<gene>
    <name evidence="1" type="ORF">IAR63_14975</name>
</gene>
<protein>
    <submittedName>
        <fullName evidence="1">Uncharacterized protein</fullName>
    </submittedName>
</protein>
<organism evidence="1 2">
    <name type="scientific">Cylindrospermopsis curvispora GIHE-G1</name>
    <dbReference type="NCBI Taxonomy" id="2666332"/>
    <lineage>
        <taxon>Bacteria</taxon>
        <taxon>Bacillati</taxon>
        <taxon>Cyanobacteriota</taxon>
        <taxon>Cyanophyceae</taxon>
        <taxon>Nostocales</taxon>
        <taxon>Aphanizomenonaceae</taxon>
        <taxon>Cylindrospermopsis</taxon>
    </lineage>
</organism>
<accession>A0A7H0EZB1</accession>
<dbReference type="AlphaFoldDB" id="A0A7H0EZB1"/>
<reference evidence="1 2" key="1">
    <citation type="submission" date="2020-08" db="EMBL/GenBank/DDBJ databases">
        <title>Complete genome sequence of Raphidiopsis curvispora isolated from drinking water reservoir in South Korea.</title>
        <authorList>
            <person name="Jeong J."/>
        </authorList>
    </citation>
    <scope>NUCLEOTIDE SEQUENCE [LARGE SCALE GENOMIC DNA]</scope>
    <source>
        <strain evidence="1 2">GIHE-G1</strain>
    </source>
</reference>
<dbReference type="KEGG" id="ccur:IAR63_14975"/>
<keyword evidence="2" id="KW-1185">Reference proteome</keyword>
<dbReference type="RefSeq" id="WP_187705825.1">
    <property type="nucleotide sequence ID" value="NZ_CP060822.1"/>
</dbReference>
<dbReference type="InterPro" id="IPR036525">
    <property type="entry name" value="Tubulin/FtsZ_GTPase_sf"/>
</dbReference>
<proteinExistence type="predicted"/>
<dbReference type="EMBL" id="CP060822">
    <property type="protein sequence ID" value="QNP29127.1"/>
    <property type="molecule type" value="Genomic_DNA"/>
</dbReference>